<evidence type="ECO:0008006" key="4">
    <source>
        <dbReference type="Google" id="ProtNLM"/>
    </source>
</evidence>
<dbReference type="EMBL" id="JAEQNA010000001">
    <property type="protein sequence ID" value="MBL0420155.1"/>
    <property type="molecule type" value="Genomic_DNA"/>
</dbReference>
<evidence type="ECO:0000313" key="3">
    <source>
        <dbReference type="Proteomes" id="UP000613011"/>
    </source>
</evidence>
<evidence type="ECO:0000256" key="1">
    <source>
        <dbReference type="SAM" id="Phobius"/>
    </source>
</evidence>
<reference evidence="2" key="1">
    <citation type="submission" date="2021-01" db="EMBL/GenBank/DDBJ databases">
        <title>Ramlibacter sp. strain AW1 16S ribosomal RNA gene Genome sequencing and assembly.</title>
        <authorList>
            <person name="Kang M."/>
        </authorList>
    </citation>
    <scope>NUCLEOTIDE SEQUENCE</scope>
    <source>
        <strain evidence="2">AW1</strain>
    </source>
</reference>
<feature type="transmembrane region" description="Helical" evidence="1">
    <location>
        <begin position="28"/>
        <end position="51"/>
    </location>
</feature>
<proteinExistence type="predicted"/>
<name>A0A937D2X3_9BURK</name>
<keyword evidence="1" id="KW-1133">Transmembrane helix</keyword>
<dbReference type="RefSeq" id="WP_201683142.1">
    <property type="nucleotide sequence ID" value="NZ_JAEQNA010000001.1"/>
</dbReference>
<keyword evidence="3" id="KW-1185">Reference proteome</keyword>
<dbReference type="AlphaFoldDB" id="A0A937D2X3"/>
<gene>
    <name evidence="2" type="ORF">JI739_07320</name>
</gene>
<keyword evidence="1" id="KW-0472">Membrane</keyword>
<sequence length="199" mass="21653">MRPIDIRFDASPGWRRWLLGAQRARGSALSLLSLIATGTILAWTAGTAWYLQDDLASARRTWASLTTPPRRATAPTPPAAKPAARAELAAWTEAVQRLNTPWTAVLDGLESLATPDVALLSIEAEGEGRRLRLTTEARDLPALMGYAQRLGRTPGFESVRPLRHDTYEQDPARPVRLTLQFNPGLLAGPGAASQPEQAR</sequence>
<dbReference type="Proteomes" id="UP000613011">
    <property type="component" value="Unassembled WGS sequence"/>
</dbReference>
<organism evidence="2 3">
    <name type="scientific">Ramlibacter aurantiacus</name>
    <dbReference type="NCBI Taxonomy" id="2801330"/>
    <lineage>
        <taxon>Bacteria</taxon>
        <taxon>Pseudomonadati</taxon>
        <taxon>Pseudomonadota</taxon>
        <taxon>Betaproteobacteria</taxon>
        <taxon>Burkholderiales</taxon>
        <taxon>Comamonadaceae</taxon>
        <taxon>Ramlibacter</taxon>
    </lineage>
</organism>
<comment type="caution">
    <text evidence="2">The sequence shown here is derived from an EMBL/GenBank/DDBJ whole genome shotgun (WGS) entry which is preliminary data.</text>
</comment>
<keyword evidence="1" id="KW-0812">Transmembrane</keyword>
<protein>
    <recommendedName>
        <fullName evidence="4">Fimbrial assembly protein</fullName>
    </recommendedName>
</protein>
<evidence type="ECO:0000313" key="2">
    <source>
        <dbReference type="EMBL" id="MBL0420155.1"/>
    </source>
</evidence>
<accession>A0A937D2X3</accession>